<dbReference type="Proteomes" id="UP001234297">
    <property type="component" value="Chromosome 3"/>
</dbReference>
<accession>A0ACC2LYM5</accession>
<name>A0ACC2LYM5_PERAE</name>
<evidence type="ECO:0000313" key="1">
    <source>
        <dbReference type="EMBL" id="KAJ8638042.1"/>
    </source>
</evidence>
<organism evidence="1 2">
    <name type="scientific">Persea americana</name>
    <name type="common">Avocado</name>
    <dbReference type="NCBI Taxonomy" id="3435"/>
    <lineage>
        <taxon>Eukaryota</taxon>
        <taxon>Viridiplantae</taxon>
        <taxon>Streptophyta</taxon>
        <taxon>Embryophyta</taxon>
        <taxon>Tracheophyta</taxon>
        <taxon>Spermatophyta</taxon>
        <taxon>Magnoliopsida</taxon>
        <taxon>Magnoliidae</taxon>
        <taxon>Laurales</taxon>
        <taxon>Lauraceae</taxon>
        <taxon>Persea</taxon>
    </lineage>
</organism>
<dbReference type="EMBL" id="CM056811">
    <property type="protein sequence ID" value="KAJ8638042.1"/>
    <property type="molecule type" value="Genomic_DNA"/>
</dbReference>
<gene>
    <name evidence="1" type="ORF">MRB53_012309</name>
</gene>
<evidence type="ECO:0000313" key="2">
    <source>
        <dbReference type="Proteomes" id="UP001234297"/>
    </source>
</evidence>
<sequence length="883" mass="99189">MSNLTSKRDVGCCCYLHLHSSYLPLIILARGLSQRLLSIVFGRKTCTTIPPELSSHTIQYQLFKSNNLSWRDEEFEDYHLTPTDDSVWSNLRPEDMDGYREEFSWDMLYRRIKNSGSSGELKFLKDFSLKDVQLDPDSLHRQAQQTNLEYLLMLDVDSLVWSFRKTAGIATPGKPYGGWEDPTVQLRGHFVGHYLSASARLWANTQNNSLLEKMSGVIAALKECQGKMGTGYLSAFPPKYFDRLEALRAVWAPYYTIHKIMTGLLDQYLFAGNSQTLQMLVWMADYFGKRVENVITNYSFERHWEIINVEFGGMNDVLYRLYTVTRDPKHLVLAHLFDKPCFLGLLAVQADSISQFHANAHIPVIVGSQKGYEVTGNLIYKTIGTYFMDIVNSSHCYATGGTSVSEHWTDPKRLATTLGTENEELCTTYNMLKVSRNLFRWTKEIAYADHYERALTNGVLGVQRGREPGVMIFTLPLGKGVSKARSQYGWGTKFDSFWCCYGTGIESFSKLGDSIYFEEESDIPTLYVIQYISSSLNWTSGQIILNQKAELVVSLDSNLRVTFTFSVKEGESQLSTINLRIPFWTHSNGSMATLNGQSLPLSMPGTFTPVTKNWSSSDILTIQLPITLRLEAIEDDRPDYATVQAILFGPYLLAGLSDGDWDLQTGPSTSLSDWITPIPASYNSMLVSLMQEIDSTLLVFTNSQNLIKMEEIPEPGTDSVLRATFRLILADEGSSQFSSVDDIIGRSIMLEPFNLPGMVVAMQGSNAAIAKRGGGSDPSDYLFRVSAGLDNKNNTFSLESEFQQACFLCRVDDQVQLRCFSGDQGDAFFQAASFTFSEGLTKYHPTSFMANGVNSSFLLVPLLSLRDESYTAYFNITSWEGRG</sequence>
<reference evidence="1 2" key="1">
    <citation type="journal article" date="2022" name="Hortic Res">
        <title>A haplotype resolved chromosomal level avocado genome allows analysis of novel avocado genes.</title>
        <authorList>
            <person name="Nath O."/>
            <person name="Fletcher S.J."/>
            <person name="Hayward A."/>
            <person name="Shaw L.M."/>
            <person name="Masouleh A.K."/>
            <person name="Furtado A."/>
            <person name="Henry R.J."/>
            <person name="Mitter N."/>
        </authorList>
    </citation>
    <scope>NUCLEOTIDE SEQUENCE [LARGE SCALE GENOMIC DNA]</scope>
    <source>
        <strain evidence="2">cv. Hass</strain>
    </source>
</reference>
<keyword evidence="2" id="KW-1185">Reference proteome</keyword>
<proteinExistence type="predicted"/>
<comment type="caution">
    <text evidence="1">The sequence shown here is derived from an EMBL/GenBank/DDBJ whole genome shotgun (WGS) entry which is preliminary data.</text>
</comment>
<protein>
    <submittedName>
        <fullName evidence="1">Uncharacterized protein</fullName>
    </submittedName>
</protein>